<dbReference type="VEuPathDB" id="FungiDB:RhiirA1_541972"/>
<dbReference type="VEuPathDB" id="FungiDB:FUN_010232"/>
<evidence type="ECO:0000313" key="6">
    <source>
        <dbReference type="Proteomes" id="UP000233469"/>
    </source>
</evidence>
<feature type="region of interest" description="Disordered" evidence="1">
    <location>
        <begin position="86"/>
        <end position="107"/>
    </location>
</feature>
<gene>
    <name evidence="5" type="ORF">RhiirC2_857711</name>
    <name evidence="4" type="ORF">RhiirC2_857912</name>
    <name evidence="3" type="ORF">RhiirC2_858589</name>
    <name evidence="2" type="ORF">RhiirC2_858609</name>
</gene>
<protein>
    <submittedName>
        <fullName evidence="3">Uncharacterized protein</fullName>
    </submittedName>
</protein>
<dbReference type="VEuPathDB" id="FungiDB:RhiirFUN_015560"/>
<dbReference type="EMBL" id="LLXL01005554">
    <property type="protein sequence ID" value="PKK56483.1"/>
    <property type="molecule type" value="Genomic_DNA"/>
</dbReference>
<evidence type="ECO:0000256" key="1">
    <source>
        <dbReference type="SAM" id="MobiDB-lite"/>
    </source>
</evidence>
<dbReference type="EMBL" id="LLXL01005669">
    <property type="protein sequence ID" value="PKK56415.1"/>
    <property type="molecule type" value="Genomic_DNA"/>
</dbReference>
<evidence type="ECO:0000313" key="4">
    <source>
        <dbReference type="EMBL" id="PKK58159.1"/>
    </source>
</evidence>
<evidence type="ECO:0000313" key="3">
    <source>
        <dbReference type="EMBL" id="PKK56483.1"/>
    </source>
</evidence>
<dbReference type="EMBL" id="LLXL01003492">
    <property type="protein sequence ID" value="PKK58602.1"/>
    <property type="molecule type" value="Genomic_DNA"/>
</dbReference>
<dbReference type="AlphaFoldDB" id="A0A2N1M4D2"/>
<dbReference type="Proteomes" id="UP000233469">
    <property type="component" value="Unassembled WGS sequence"/>
</dbReference>
<accession>A0A2N1M4D2</accession>
<dbReference type="EMBL" id="LLXL01003794">
    <property type="protein sequence ID" value="PKK58159.1"/>
    <property type="molecule type" value="Genomic_DNA"/>
</dbReference>
<name>A0A2N1M4D2_9GLOM</name>
<evidence type="ECO:0000313" key="5">
    <source>
        <dbReference type="EMBL" id="PKK58602.1"/>
    </source>
</evidence>
<organism evidence="3 6">
    <name type="scientific">Rhizophagus irregularis</name>
    <dbReference type="NCBI Taxonomy" id="588596"/>
    <lineage>
        <taxon>Eukaryota</taxon>
        <taxon>Fungi</taxon>
        <taxon>Fungi incertae sedis</taxon>
        <taxon>Mucoromycota</taxon>
        <taxon>Glomeromycotina</taxon>
        <taxon>Glomeromycetes</taxon>
        <taxon>Glomerales</taxon>
        <taxon>Glomeraceae</taxon>
        <taxon>Rhizophagus</taxon>
    </lineage>
</organism>
<evidence type="ECO:0000313" key="2">
    <source>
        <dbReference type="EMBL" id="PKK56415.1"/>
    </source>
</evidence>
<proteinExistence type="predicted"/>
<comment type="caution">
    <text evidence="3">The sequence shown here is derived from an EMBL/GenBank/DDBJ whole genome shotgun (WGS) entry which is preliminary data.</text>
</comment>
<reference evidence="3 6" key="1">
    <citation type="submission" date="2016-04" db="EMBL/GenBank/DDBJ databases">
        <title>Genome analyses suggest a sexual origin of heterokaryosis in a supposedly ancient asexual fungus.</title>
        <authorList>
            <person name="Ropars J."/>
            <person name="Sedzielewska K."/>
            <person name="Noel J."/>
            <person name="Charron P."/>
            <person name="Farinelli L."/>
            <person name="Marton T."/>
            <person name="Kruger M."/>
            <person name="Pelin A."/>
            <person name="Brachmann A."/>
            <person name="Corradi N."/>
        </authorList>
    </citation>
    <scope>NUCLEOTIDE SEQUENCE [LARGE SCALE GENOMIC DNA]</scope>
    <source>
        <strain evidence="3 6">C2</strain>
    </source>
</reference>
<reference evidence="3 6" key="2">
    <citation type="submission" date="2017-10" db="EMBL/GenBank/DDBJ databases">
        <title>Extensive intraspecific genome diversity in a model arbuscular mycorrhizal fungus.</title>
        <authorList>
            <person name="Chen E.C.H."/>
            <person name="Morin E."/>
            <person name="Baudet D."/>
            <person name="Noel J."/>
            <person name="Ndikumana S."/>
            <person name="Charron P."/>
            <person name="St-Onge C."/>
            <person name="Giorgi J."/>
            <person name="Grigoriev I.V."/>
            <person name="Roux C."/>
            <person name="Martin F.M."/>
            <person name="Corradi N."/>
        </authorList>
    </citation>
    <scope>NUCLEOTIDE SEQUENCE [LARGE SCALE GENOMIC DNA]</scope>
    <source>
        <strain evidence="3 6">C2</strain>
    </source>
</reference>
<sequence>MNEKIIKTISNKMKGKPDNNDGYNIYLSTAKDRLPETLSNFLNIYDIDSNIIKILKAMNSILQSNTLCTFKHNSFASNLMINNNNTHDDDDGDSLSNQTSEDISESDDKFELEHNPIKNSFFDIVNHDVSVLQRVYYIKLYFFLVIFDEYTQKEHQKSNNKAANNPKNFVVETENGPIELATALRYERMRANTKLIRTKGRISR</sequence>